<dbReference type="Pfam" id="PF00296">
    <property type="entry name" value="Bac_luciferase"/>
    <property type="match status" value="1"/>
</dbReference>
<dbReference type="InterPro" id="IPR050172">
    <property type="entry name" value="SsuD_RutA_monooxygenase"/>
</dbReference>
<dbReference type="PANTHER" id="PTHR42847">
    <property type="entry name" value="ALKANESULFONATE MONOOXYGENASE"/>
    <property type="match status" value="1"/>
</dbReference>
<dbReference type="Proteomes" id="UP000812982">
    <property type="component" value="Unassembled WGS sequence"/>
</dbReference>
<comment type="caution">
    <text evidence="6">The sequence shown here is derived from an EMBL/GenBank/DDBJ whole genome shotgun (WGS) entry which is preliminary data.</text>
</comment>
<evidence type="ECO:0000313" key="7">
    <source>
        <dbReference type="Proteomes" id="UP000812982"/>
    </source>
</evidence>
<evidence type="ECO:0000313" key="6">
    <source>
        <dbReference type="EMBL" id="MBU9764856.1"/>
    </source>
</evidence>
<organism evidence="6 7">
    <name type="scientific">[Mycobacterium] fortunisiensis</name>
    <dbReference type="NCBI Taxonomy" id="2600579"/>
    <lineage>
        <taxon>Bacteria</taxon>
        <taxon>Bacillati</taxon>
        <taxon>Actinomycetota</taxon>
        <taxon>Actinomycetes</taxon>
        <taxon>Mycobacteriales</taxon>
        <taxon>Mycobacteriaceae</taxon>
        <taxon>Mycolicibacterium</taxon>
    </lineage>
</organism>
<keyword evidence="3" id="KW-0560">Oxidoreductase</keyword>
<evidence type="ECO:0000256" key="3">
    <source>
        <dbReference type="ARBA" id="ARBA00023002"/>
    </source>
</evidence>
<dbReference type="SUPFAM" id="SSF51679">
    <property type="entry name" value="Bacterial luciferase-like"/>
    <property type="match status" value="1"/>
</dbReference>
<keyword evidence="7" id="KW-1185">Reference proteome</keyword>
<accession>A0ABS6KNK1</accession>
<dbReference type="InterPro" id="IPR011251">
    <property type="entry name" value="Luciferase-like_dom"/>
</dbReference>
<dbReference type="InterPro" id="IPR036661">
    <property type="entry name" value="Luciferase-like_sf"/>
</dbReference>
<reference evidence="6 7" key="1">
    <citation type="journal article" date="2021" name="Sci. Rep.">
        <title>Phenotypic and genomic hallmarks of a novel, potentially pathogenic rapidly growing Mycobacterium species related to the Mycobacterium fortuitum complex.</title>
        <authorList>
            <person name="Gharbi R."/>
            <person name="Khanna V."/>
            <person name="Frigui W."/>
            <person name="Mhenni B."/>
            <person name="Brosch R."/>
            <person name="Mardassi H."/>
        </authorList>
    </citation>
    <scope>NUCLEOTIDE SEQUENCE [LARGE SCALE GENOMIC DNA]</scope>
    <source>
        <strain evidence="6 7">TNTM28</strain>
    </source>
</reference>
<evidence type="ECO:0000256" key="2">
    <source>
        <dbReference type="ARBA" id="ARBA00022643"/>
    </source>
</evidence>
<evidence type="ECO:0000259" key="5">
    <source>
        <dbReference type="Pfam" id="PF00296"/>
    </source>
</evidence>
<dbReference type="Gene3D" id="3.20.20.30">
    <property type="entry name" value="Luciferase-like domain"/>
    <property type="match status" value="1"/>
</dbReference>
<dbReference type="EMBL" id="VOMB01000016">
    <property type="protein sequence ID" value="MBU9764856.1"/>
    <property type="molecule type" value="Genomic_DNA"/>
</dbReference>
<keyword evidence="2" id="KW-0288">FMN</keyword>
<proteinExistence type="predicted"/>
<keyword evidence="4" id="KW-0503">Monooxygenase</keyword>
<sequence length="380" mass="41461">MGLRIMWYINGADGDVPWQPEHRVPPSLSHLRSLAHALDQLGYYGALSTARETIALIGDTERLRFMIPEYPGVKPPALLAEEAQVFDHYSGGRLIFNQVNGADPVLARYGRFAPKAQRYKISEEYWKLVRSLYLDNADAVDGEHFRLGPRYKPPIAGPRQRGGVPVWGTGASPEGIAHAAEVLDVYLSFLAEPALLANTFGAMREAAAHNGRTIPAGVLASVIVRDTDDDAWAHFEWQLSHTDPAEMARLADRNLRSFGFGPLAEMSSGDAQVQSRIEALRSGRLPTRADLEFAPGLAAGLTTWTSGEPPFDIAGKGSGNYLIGSPETVAKLITELSAELGIDTWILSGWPLAAEAERFARQVIPLLDVRSYEPPALELA</sequence>
<evidence type="ECO:0000256" key="4">
    <source>
        <dbReference type="ARBA" id="ARBA00023033"/>
    </source>
</evidence>
<feature type="domain" description="Luciferase-like" evidence="5">
    <location>
        <begin position="25"/>
        <end position="343"/>
    </location>
</feature>
<evidence type="ECO:0000256" key="1">
    <source>
        <dbReference type="ARBA" id="ARBA00022630"/>
    </source>
</evidence>
<name>A0ABS6KNK1_9MYCO</name>
<protein>
    <submittedName>
        <fullName evidence="6">LLM class flavin-dependent oxidoreductase</fullName>
    </submittedName>
</protein>
<gene>
    <name evidence="6" type="ORF">FR943_13520</name>
</gene>
<keyword evidence="1" id="KW-0285">Flavoprotein</keyword>
<dbReference type="PANTHER" id="PTHR42847:SF4">
    <property type="entry name" value="ALKANESULFONATE MONOOXYGENASE-RELATED"/>
    <property type="match status" value="1"/>
</dbReference>